<reference evidence="7" key="1">
    <citation type="submission" date="2021-11" db="EMBL/GenBank/DDBJ databases">
        <title>Description of novel Flavobacterium species.</title>
        <authorList>
            <person name="Saticioglu I.B."/>
            <person name="Ay H."/>
            <person name="Altun S."/>
            <person name="Duman M."/>
        </authorList>
    </citation>
    <scope>NUCLEOTIDE SEQUENCE</scope>
    <source>
        <strain evidence="7">F-126</strain>
    </source>
</reference>
<keyword evidence="4 5" id="KW-0472">Membrane</keyword>
<proteinExistence type="predicted"/>
<feature type="transmembrane region" description="Helical" evidence="5">
    <location>
        <begin position="12"/>
        <end position="32"/>
    </location>
</feature>
<evidence type="ECO:0000256" key="3">
    <source>
        <dbReference type="ARBA" id="ARBA00022989"/>
    </source>
</evidence>
<dbReference type="PANTHER" id="PTHR39535:SF2">
    <property type="entry name" value="HTTM DOMAIN-CONTAINING PROTEIN"/>
    <property type="match status" value="1"/>
</dbReference>
<evidence type="ECO:0000256" key="2">
    <source>
        <dbReference type="ARBA" id="ARBA00022692"/>
    </source>
</evidence>
<feature type="transmembrane region" description="Helical" evidence="5">
    <location>
        <begin position="215"/>
        <end position="237"/>
    </location>
</feature>
<feature type="transmembrane region" description="Helical" evidence="5">
    <location>
        <begin position="244"/>
        <end position="275"/>
    </location>
</feature>
<feature type="transmembrane region" description="Helical" evidence="5">
    <location>
        <begin position="119"/>
        <end position="136"/>
    </location>
</feature>
<evidence type="ECO:0000256" key="4">
    <source>
        <dbReference type="ARBA" id="ARBA00023136"/>
    </source>
</evidence>
<name>A0ABS8LXP9_9FLAO</name>
<dbReference type="InterPro" id="IPR053934">
    <property type="entry name" value="HTTM_dom"/>
</dbReference>
<keyword evidence="8" id="KW-1185">Reference proteome</keyword>
<organism evidence="7 8">
    <name type="scientific">Flavobacterium lipolyticum</name>
    <dbReference type="NCBI Taxonomy" id="2893754"/>
    <lineage>
        <taxon>Bacteria</taxon>
        <taxon>Pseudomonadati</taxon>
        <taxon>Bacteroidota</taxon>
        <taxon>Flavobacteriia</taxon>
        <taxon>Flavobacteriales</taxon>
        <taxon>Flavobacteriaceae</taxon>
        <taxon>Flavobacterium</taxon>
    </lineage>
</organism>
<evidence type="ECO:0000259" key="6">
    <source>
        <dbReference type="SMART" id="SM00752"/>
    </source>
</evidence>
<comment type="caution">
    <text evidence="7">The sequence shown here is derived from an EMBL/GenBank/DDBJ whole genome shotgun (WGS) entry which is preliminary data.</text>
</comment>
<comment type="subcellular location">
    <subcellularLocation>
        <location evidence="1">Endomembrane system</location>
        <topology evidence="1">Multi-pass membrane protein</topology>
    </subcellularLocation>
</comment>
<dbReference type="InterPro" id="IPR011020">
    <property type="entry name" value="HTTM-like"/>
</dbReference>
<sequence length="295" mass="34861">MNEHLFNRKIGITIFRTVMGVLILKDFMSFYFNRRFLFSDEGIVSYELYLDIINYYNIDWLYIDFNKSVIIKVFCFSGIILSTSFMLGILTRISAILLFFLLFIFKIRAIYLLDGSDNVISVMIPFFIFIDSYSLIDSYERFSLNIKNKVQPYLNIASHYFVIAMMLQVCIIYFFASMHKLQGEYWREGSALYYILNNDDFSASFLNKILTESTLLIKFMTWFAIAFQFSFSFLVLFKKTKMKILLLGVLFHTGIFILMRIDNFSIMMLACYSIFLTDNEYAKLFKKVIPIKHAN</sequence>
<dbReference type="Proteomes" id="UP001430700">
    <property type="component" value="Unassembled WGS sequence"/>
</dbReference>
<protein>
    <submittedName>
        <fullName evidence="7">HTTM domain-containing protein</fullName>
    </submittedName>
</protein>
<gene>
    <name evidence="7" type="ORF">LNQ34_06195</name>
</gene>
<dbReference type="InterPro" id="IPR052964">
    <property type="entry name" value="Sporulation_signal_mat"/>
</dbReference>
<evidence type="ECO:0000256" key="1">
    <source>
        <dbReference type="ARBA" id="ARBA00004127"/>
    </source>
</evidence>
<feature type="domain" description="HTTM-like" evidence="6">
    <location>
        <begin position="7"/>
        <end position="280"/>
    </location>
</feature>
<dbReference type="PANTHER" id="PTHR39535">
    <property type="entry name" value="SPORULATION-DELAYING PROTEIN SDPB"/>
    <property type="match status" value="1"/>
</dbReference>
<evidence type="ECO:0000313" key="8">
    <source>
        <dbReference type="Proteomes" id="UP001430700"/>
    </source>
</evidence>
<accession>A0ABS8LXP9</accession>
<feature type="transmembrane region" description="Helical" evidence="5">
    <location>
        <begin position="157"/>
        <end position="176"/>
    </location>
</feature>
<dbReference type="RefSeq" id="WP_229998971.1">
    <property type="nucleotide sequence ID" value="NZ_JAJJMN010000001.1"/>
</dbReference>
<evidence type="ECO:0000313" key="7">
    <source>
        <dbReference type="EMBL" id="MCC9017354.1"/>
    </source>
</evidence>
<feature type="transmembrane region" description="Helical" evidence="5">
    <location>
        <begin position="69"/>
        <end position="89"/>
    </location>
</feature>
<keyword evidence="2 5" id="KW-0812">Transmembrane</keyword>
<dbReference type="SMART" id="SM00752">
    <property type="entry name" value="HTTM"/>
    <property type="match status" value="1"/>
</dbReference>
<keyword evidence="3 5" id="KW-1133">Transmembrane helix</keyword>
<evidence type="ECO:0000256" key="5">
    <source>
        <dbReference type="SAM" id="Phobius"/>
    </source>
</evidence>
<dbReference type="EMBL" id="JAJJMN010000001">
    <property type="protein sequence ID" value="MCC9017354.1"/>
    <property type="molecule type" value="Genomic_DNA"/>
</dbReference>
<dbReference type="Pfam" id="PF05090">
    <property type="entry name" value="HTTM"/>
    <property type="match status" value="1"/>
</dbReference>